<feature type="chain" id="PRO_5021503067" evidence="2">
    <location>
        <begin position="22"/>
        <end position="331"/>
    </location>
</feature>
<proteinExistence type="predicted"/>
<dbReference type="AlphaFoldDB" id="A0A4Y7T1Y8"/>
<protein>
    <submittedName>
        <fullName evidence="3">Uncharacterized protein</fullName>
    </submittedName>
</protein>
<keyword evidence="2" id="KW-0732">Signal</keyword>
<sequence>MPSSRPFRGLSNLLKAPALFAFVFVFDGPERASVKRGAGVQVQRSLWWVGAAKDCGPTYALALARSGVGDGLYGRLKSAETDAEVKYTLDQWRLETLERLRLNPSLCPSGFRNAFEKAPPQFPTAGVVNNYLRPANSTPFPDYRPNTQAWKSVERPDVCGTLQFCRNRLSWSDATKLLKALRANVWEGWMLRMIYSPQCTWDSDEKAFGTSAHQLPTHACCMNCMKWRKVEGGDHGQLQARLAVREADVLDAFLGEESDFPSAKPDQHVIKVWAPAKMVHGQELIASERWAPSARGSLPRQGRAPPAAQQQTHLSEVEWPEPSGNLLGNPK</sequence>
<feature type="compositionally biased region" description="Low complexity" evidence="1">
    <location>
        <begin position="299"/>
        <end position="311"/>
    </location>
</feature>
<evidence type="ECO:0000313" key="3">
    <source>
        <dbReference type="EMBL" id="TEB27662.1"/>
    </source>
</evidence>
<accession>A0A4Y7T1Y8</accession>
<comment type="caution">
    <text evidence="3">The sequence shown here is derived from an EMBL/GenBank/DDBJ whole genome shotgun (WGS) entry which is preliminary data.</text>
</comment>
<dbReference type="OrthoDB" id="3005703at2759"/>
<dbReference type="EMBL" id="QPFP01000038">
    <property type="protein sequence ID" value="TEB27662.1"/>
    <property type="molecule type" value="Genomic_DNA"/>
</dbReference>
<dbReference type="Proteomes" id="UP000298030">
    <property type="component" value="Unassembled WGS sequence"/>
</dbReference>
<name>A0A4Y7T1Y8_COPMI</name>
<dbReference type="STRING" id="71717.A0A4Y7T1Y8"/>
<gene>
    <name evidence="3" type="ORF">FA13DRAFT_1794599</name>
</gene>
<keyword evidence="4" id="KW-1185">Reference proteome</keyword>
<feature type="region of interest" description="Disordered" evidence="1">
    <location>
        <begin position="290"/>
        <end position="331"/>
    </location>
</feature>
<evidence type="ECO:0000256" key="2">
    <source>
        <dbReference type="SAM" id="SignalP"/>
    </source>
</evidence>
<feature type="signal peptide" evidence="2">
    <location>
        <begin position="1"/>
        <end position="21"/>
    </location>
</feature>
<evidence type="ECO:0000256" key="1">
    <source>
        <dbReference type="SAM" id="MobiDB-lite"/>
    </source>
</evidence>
<evidence type="ECO:0000313" key="4">
    <source>
        <dbReference type="Proteomes" id="UP000298030"/>
    </source>
</evidence>
<reference evidence="3 4" key="1">
    <citation type="journal article" date="2019" name="Nat. Ecol. Evol.">
        <title>Megaphylogeny resolves global patterns of mushroom evolution.</title>
        <authorList>
            <person name="Varga T."/>
            <person name="Krizsan K."/>
            <person name="Foldi C."/>
            <person name="Dima B."/>
            <person name="Sanchez-Garcia M."/>
            <person name="Sanchez-Ramirez S."/>
            <person name="Szollosi G.J."/>
            <person name="Szarkandi J.G."/>
            <person name="Papp V."/>
            <person name="Albert L."/>
            <person name="Andreopoulos W."/>
            <person name="Angelini C."/>
            <person name="Antonin V."/>
            <person name="Barry K.W."/>
            <person name="Bougher N.L."/>
            <person name="Buchanan P."/>
            <person name="Buyck B."/>
            <person name="Bense V."/>
            <person name="Catcheside P."/>
            <person name="Chovatia M."/>
            <person name="Cooper J."/>
            <person name="Damon W."/>
            <person name="Desjardin D."/>
            <person name="Finy P."/>
            <person name="Geml J."/>
            <person name="Haridas S."/>
            <person name="Hughes K."/>
            <person name="Justo A."/>
            <person name="Karasinski D."/>
            <person name="Kautmanova I."/>
            <person name="Kiss B."/>
            <person name="Kocsube S."/>
            <person name="Kotiranta H."/>
            <person name="LaButti K.M."/>
            <person name="Lechner B.E."/>
            <person name="Liimatainen K."/>
            <person name="Lipzen A."/>
            <person name="Lukacs Z."/>
            <person name="Mihaltcheva S."/>
            <person name="Morgado L.N."/>
            <person name="Niskanen T."/>
            <person name="Noordeloos M.E."/>
            <person name="Ohm R.A."/>
            <person name="Ortiz-Santana B."/>
            <person name="Ovrebo C."/>
            <person name="Racz N."/>
            <person name="Riley R."/>
            <person name="Savchenko A."/>
            <person name="Shiryaev A."/>
            <person name="Soop K."/>
            <person name="Spirin V."/>
            <person name="Szebenyi C."/>
            <person name="Tomsovsky M."/>
            <person name="Tulloss R.E."/>
            <person name="Uehling J."/>
            <person name="Grigoriev I.V."/>
            <person name="Vagvolgyi C."/>
            <person name="Papp T."/>
            <person name="Martin F.M."/>
            <person name="Miettinen O."/>
            <person name="Hibbett D.S."/>
            <person name="Nagy L.G."/>
        </authorList>
    </citation>
    <scope>NUCLEOTIDE SEQUENCE [LARGE SCALE GENOMIC DNA]</scope>
    <source>
        <strain evidence="3 4">FP101781</strain>
    </source>
</reference>
<organism evidence="3 4">
    <name type="scientific">Coprinellus micaceus</name>
    <name type="common">Glistening ink-cap mushroom</name>
    <name type="synonym">Coprinus micaceus</name>
    <dbReference type="NCBI Taxonomy" id="71717"/>
    <lineage>
        <taxon>Eukaryota</taxon>
        <taxon>Fungi</taxon>
        <taxon>Dikarya</taxon>
        <taxon>Basidiomycota</taxon>
        <taxon>Agaricomycotina</taxon>
        <taxon>Agaricomycetes</taxon>
        <taxon>Agaricomycetidae</taxon>
        <taxon>Agaricales</taxon>
        <taxon>Agaricineae</taxon>
        <taxon>Psathyrellaceae</taxon>
        <taxon>Coprinellus</taxon>
    </lineage>
</organism>